<feature type="signal peptide" evidence="12">
    <location>
        <begin position="1"/>
        <end position="20"/>
    </location>
</feature>
<dbReference type="EMBL" id="BSST01000001">
    <property type="protein sequence ID" value="GLX80396.1"/>
    <property type="molecule type" value="Genomic_DNA"/>
</dbReference>
<evidence type="ECO:0000256" key="9">
    <source>
        <dbReference type="PROSITE-ProRule" id="PRU01360"/>
    </source>
</evidence>
<dbReference type="NCBIfam" id="TIGR01782">
    <property type="entry name" value="TonB-Xanth-Caul"/>
    <property type="match status" value="1"/>
</dbReference>
<evidence type="ECO:0000259" key="13">
    <source>
        <dbReference type="Pfam" id="PF00593"/>
    </source>
</evidence>
<dbReference type="InterPro" id="IPR010104">
    <property type="entry name" value="TonB_rcpt_bac"/>
</dbReference>
<comment type="caution">
    <text evidence="15">The sequence shown here is derived from an EMBL/GenBank/DDBJ whole genome shotgun (WGS) entry which is preliminary data.</text>
</comment>
<reference evidence="15 16" key="1">
    <citation type="submission" date="2023-03" db="EMBL/GenBank/DDBJ databases">
        <title>Draft genome sequence of Thalassotalea insulae KCTC 62186T.</title>
        <authorList>
            <person name="Sawabe T."/>
        </authorList>
    </citation>
    <scope>NUCLEOTIDE SEQUENCE [LARGE SCALE GENOMIC DNA]</scope>
    <source>
        <strain evidence="15 16">KCTC 62186</strain>
    </source>
</reference>
<keyword evidence="2 9" id="KW-0813">Transport</keyword>
<evidence type="ECO:0000256" key="7">
    <source>
        <dbReference type="ARBA" id="ARBA00023136"/>
    </source>
</evidence>
<keyword evidence="8 9" id="KW-0998">Cell outer membrane</keyword>
<gene>
    <name evidence="15" type="ORF">tinsulaeT_37360</name>
</gene>
<keyword evidence="7 9" id="KW-0472">Membrane</keyword>
<dbReference type="InterPro" id="IPR000531">
    <property type="entry name" value="Beta-barrel_TonB"/>
</dbReference>
<dbReference type="PROSITE" id="PS52016">
    <property type="entry name" value="TONB_DEPENDENT_REC_3"/>
    <property type="match status" value="1"/>
</dbReference>
<dbReference type="Gene3D" id="2.40.170.20">
    <property type="entry name" value="TonB-dependent receptor, beta-barrel domain"/>
    <property type="match status" value="1"/>
</dbReference>
<dbReference type="PROSITE" id="PS01156">
    <property type="entry name" value="TONB_DEPENDENT_REC_2"/>
    <property type="match status" value="1"/>
</dbReference>
<evidence type="ECO:0000256" key="12">
    <source>
        <dbReference type="SAM" id="SignalP"/>
    </source>
</evidence>
<keyword evidence="5 12" id="KW-0732">Signal</keyword>
<dbReference type="Pfam" id="PF00593">
    <property type="entry name" value="TonB_dep_Rec_b-barrel"/>
    <property type="match status" value="1"/>
</dbReference>
<comment type="subcellular location">
    <subcellularLocation>
        <location evidence="1 9">Cell outer membrane</location>
        <topology evidence="1 9">Multi-pass membrane protein</topology>
    </subcellularLocation>
</comment>
<evidence type="ECO:0000256" key="2">
    <source>
        <dbReference type="ARBA" id="ARBA00022448"/>
    </source>
</evidence>
<keyword evidence="3 9" id="KW-1134">Transmembrane beta strand</keyword>
<keyword evidence="6 11" id="KW-0798">TonB box</keyword>
<evidence type="ECO:0000256" key="1">
    <source>
        <dbReference type="ARBA" id="ARBA00004571"/>
    </source>
</evidence>
<accession>A0ABQ6GWS5</accession>
<evidence type="ECO:0000256" key="5">
    <source>
        <dbReference type="ARBA" id="ARBA00022729"/>
    </source>
</evidence>
<evidence type="ECO:0000256" key="11">
    <source>
        <dbReference type="RuleBase" id="RU003357"/>
    </source>
</evidence>
<dbReference type="InterPro" id="IPR036942">
    <property type="entry name" value="Beta-barrel_TonB_sf"/>
</dbReference>
<evidence type="ECO:0000256" key="4">
    <source>
        <dbReference type="ARBA" id="ARBA00022692"/>
    </source>
</evidence>
<dbReference type="SUPFAM" id="SSF56935">
    <property type="entry name" value="Porins"/>
    <property type="match status" value="1"/>
</dbReference>
<evidence type="ECO:0000313" key="15">
    <source>
        <dbReference type="EMBL" id="GLX80396.1"/>
    </source>
</evidence>
<dbReference type="InterPro" id="IPR010917">
    <property type="entry name" value="TonB_rcpt_CS"/>
</dbReference>
<dbReference type="Proteomes" id="UP001157186">
    <property type="component" value="Unassembled WGS sequence"/>
</dbReference>
<evidence type="ECO:0000313" key="16">
    <source>
        <dbReference type="Proteomes" id="UP001157186"/>
    </source>
</evidence>
<dbReference type="RefSeq" id="WP_284246383.1">
    <property type="nucleotide sequence ID" value="NZ_BSST01000001.1"/>
</dbReference>
<sequence length="943" mass="104253">MKIKALTLVISAALCGSVFAADTDTDDNQKKQNEEEVEVIEVTGIISSLKEAQSIKKMADNVVDALVAEDIGKFPDENVAEALQRIPGISVTRSNGEGQTITIRGLTGGYNITSLNGRKLASDNAGRDFNYDVIASELVGKIEVHKTQKAKIQEGAVGGVVNIFTRKPLELGKAMSVSVKADYNERAEATNPKTSFLISDTFDNGELGALLSLVHTKTTSRYDSYWASWWHDNTYSDIGNNVPMPSGSTTDDMFRSPSYPKINMSRSERERIGGTFALQWLPSENLDVNFDGLYTTYDIDVSGKVLSLAMPTAWGPFGEYTEYNVGSDGFLESAAWNDATLELLEDSNPRKSSTYQLGLNVNWIHDQLTLNLDASHSEAENKNDGDTKFVVVRAGVDAAAINFNNGQAIPDIYLSQALDENAKYGAHYSRIDGDNINDTNTRIVIDGSYEFSEGIITELYFGAGYNMQEKDKVHYSPKNGSIFALDYMNAINPTYDAETVVIGGQEMWRLPDNVIIPGNGDNFGGNANVPSSWASIDVDALYQFYQKLDPEAYQEVIPTQVKSGSNSFAVKEETIHAYIEAKIEEQLFGLPYMLDAGVRYIKTDVTSHGYSQDPANLVFGDDGLPANDAWQDRVLVNFTGSYSEILPSFNFKLALTPDVILRLAASKAIARPNLAQLRPITEYNPIISTDADGRSKRSLYENDPGLSPYSAKMFDTALEWYYSETGNLAFASFFKELSAFVKNDITSETIAGKEFQVTRPYNDDENQALIRGYEISWYQTFDEFLPESFAGFGISANYTYNNSSSGEKDGEGQEIPFWGLSKTQSNINLFYEQHGFSANIAYNKRSGFNAYKAWHWTYETFGWVDNEQANATDGESLSISLAYDINKNLRITADGNNLLDPENNISVNAINTEMLAAGASEGRYGLSSASYGRRYSVGVRYKF</sequence>
<evidence type="ECO:0000256" key="8">
    <source>
        <dbReference type="ARBA" id="ARBA00023237"/>
    </source>
</evidence>
<feature type="domain" description="TonB-dependent receptor-like beta-barrel" evidence="13">
    <location>
        <begin position="398"/>
        <end position="898"/>
    </location>
</feature>
<dbReference type="PANTHER" id="PTHR40980:SF3">
    <property type="entry name" value="TONB-DEPENDENT RECEPTOR-LIKE BETA-BARREL DOMAIN-CONTAINING PROTEIN"/>
    <property type="match status" value="1"/>
</dbReference>
<feature type="short sequence motif" description="TonB C-terminal box" evidence="10">
    <location>
        <begin position="926"/>
        <end position="943"/>
    </location>
</feature>
<feature type="domain" description="TonB-dependent receptor plug" evidence="14">
    <location>
        <begin position="60"/>
        <end position="160"/>
    </location>
</feature>
<organism evidence="15 16">
    <name type="scientific">Thalassotalea insulae</name>
    <dbReference type="NCBI Taxonomy" id="2056778"/>
    <lineage>
        <taxon>Bacteria</taxon>
        <taxon>Pseudomonadati</taxon>
        <taxon>Pseudomonadota</taxon>
        <taxon>Gammaproteobacteria</taxon>
        <taxon>Alteromonadales</taxon>
        <taxon>Colwelliaceae</taxon>
        <taxon>Thalassotalea</taxon>
    </lineage>
</organism>
<evidence type="ECO:0000256" key="3">
    <source>
        <dbReference type="ARBA" id="ARBA00022452"/>
    </source>
</evidence>
<dbReference type="PANTHER" id="PTHR40980">
    <property type="entry name" value="PLUG DOMAIN-CONTAINING PROTEIN"/>
    <property type="match status" value="1"/>
</dbReference>
<evidence type="ECO:0000256" key="10">
    <source>
        <dbReference type="PROSITE-ProRule" id="PRU10144"/>
    </source>
</evidence>
<proteinExistence type="inferred from homology"/>
<comment type="similarity">
    <text evidence="9 11">Belongs to the TonB-dependent receptor family.</text>
</comment>
<dbReference type="Pfam" id="PF07715">
    <property type="entry name" value="Plug"/>
    <property type="match status" value="1"/>
</dbReference>
<keyword evidence="4 9" id="KW-0812">Transmembrane</keyword>
<name>A0ABQ6GWS5_9GAMM</name>
<dbReference type="CDD" id="cd01347">
    <property type="entry name" value="ligand_gated_channel"/>
    <property type="match status" value="1"/>
</dbReference>
<dbReference type="Gene3D" id="2.170.130.10">
    <property type="entry name" value="TonB-dependent receptor, plug domain"/>
    <property type="match status" value="1"/>
</dbReference>
<feature type="chain" id="PRO_5046731982" evidence="12">
    <location>
        <begin position="21"/>
        <end position="943"/>
    </location>
</feature>
<dbReference type="InterPro" id="IPR039426">
    <property type="entry name" value="TonB-dep_rcpt-like"/>
</dbReference>
<protein>
    <submittedName>
        <fullName evidence="15">TonB-dependent receptor</fullName>
    </submittedName>
</protein>
<dbReference type="InterPro" id="IPR012910">
    <property type="entry name" value="Plug_dom"/>
</dbReference>
<dbReference type="InterPro" id="IPR037066">
    <property type="entry name" value="Plug_dom_sf"/>
</dbReference>
<keyword evidence="15" id="KW-0675">Receptor</keyword>
<evidence type="ECO:0000256" key="6">
    <source>
        <dbReference type="ARBA" id="ARBA00023077"/>
    </source>
</evidence>
<keyword evidence="16" id="KW-1185">Reference proteome</keyword>
<evidence type="ECO:0000259" key="14">
    <source>
        <dbReference type="Pfam" id="PF07715"/>
    </source>
</evidence>